<feature type="compositionally biased region" description="Low complexity" evidence="1">
    <location>
        <begin position="40"/>
        <end position="54"/>
    </location>
</feature>
<dbReference type="PANTHER" id="PTHR33595">
    <property type="entry name" value="VON WILLEBRAND FACTOR A DOMAIN PROTEIN"/>
    <property type="match status" value="1"/>
</dbReference>
<feature type="domain" description="DUF7950" evidence="2">
    <location>
        <begin position="191"/>
        <end position="343"/>
    </location>
</feature>
<dbReference type="InterPro" id="IPR057710">
    <property type="entry name" value="DUF7950"/>
</dbReference>
<feature type="compositionally biased region" description="Basic and acidic residues" evidence="1">
    <location>
        <begin position="103"/>
        <end position="116"/>
    </location>
</feature>
<keyword evidence="4" id="KW-1185">Reference proteome</keyword>
<dbReference type="Proteomes" id="UP000237105">
    <property type="component" value="Unassembled WGS sequence"/>
</dbReference>
<evidence type="ECO:0000259" key="2">
    <source>
        <dbReference type="Pfam" id="PF25821"/>
    </source>
</evidence>
<comment type="caution">
    <text evidence="3">The sequence shown here is derived from an EMBL/GenBank/DDBJ whole genome shotgun (WGS) entry which is preliminary data.</text>
</comment>
<dbReference type="AlphaFoldDB" id="A0A2P5DVQ1"/>
<name>A0A2P5DVQ1_PARAD</name>
<protein>
    <submittedName>
        <fullName evidence="3">von willebrand factor A domain protein</fullName>
    </submittedName>
</protein>
<gene>
    <name evidence="3" type="ORF">PanWU01x14_029810</name>
</gene>
<evidence type="ECO:0000256" key="1">
    <source>
        <dbReference type="SAM" id="MobiDB-lite"/>
    </source>
</evidence>
<evidence type="ECO:0000313" key="4">
    <source>
        <dbReference type="Proteomes" id="UP000237105"/>
    </source>
</evidence>
<dbReference type="STRING" id="3476.A0A2P5DVQ1"/>
<evidence type="ECO:0000313" key="3">
    <source>
        <dbReference type="EMBL" id="PON77362.1"/>
    </source>
</evidence>
<feature type="compositionally biased region" description="Low complexity" evidence="1">
    <location>
        <begin position="73"/>
        <end position="87"/>
    </location>
</feature>
<dbReference type="PANTHER" id="PTHR33595:SF7">
    <property type="entry name" value="OS12G0242500 PROTEIN"/>
    <property type="match status" value="1"/>
</dbReference>
<feature type="region of interest" description="Disordered" evidence="1">
    <location>
        <begin position="40"/>
        <end position="138"/>
    </location>
</feature>
<dbReference type="OrthoDB" id="1898295at2759"/>
<organism evidence="3 4">
    <name type="scientific">Parasponia andersonii</name>
    <name type="common">Sponia andersonii</name>
    <dbReference type="NCBI Taxonomy" id="3476"/>
    <lineage>
        <taxon>Eukaryota</taxon>
        <taxon>Viridiplantae</taxon>
        <taxon>Streptophyta</taxon>
        <taxon>Embryophyta</taxon>
        <taxon>Tracheophyta</taxon>
        <taxon>Spermatophyta</taxon>
        <taxon>Magnoliopsida</taxon>
        <taxon>eudicotyledons</taxon>
        <taxon>Gunneridae</taxon>
        <taxon>Pentapetalae</taxon>
        <taxon>rosids</taxon>
        <taxon>fabids</taxon>
        <taxon>Rosales</taxon>
        <taxon>Cannabaceae</taxon>
        <taxon>Parasponia</taxon>
    </lineage>
</organism>
<dbReference type="Pfam" id="PF25821">
    <property type="entry name" value="DUF7950"/>
    <property type="match status" value="1"/>
</dbReference>
<feature type="region of interest" description="Disordered" evidence="1">
    <location>
        <begin position="154"/>
        <end position="182"/>
    </location>
</feature>
<sequence>MDGRGGCCIARYAAGNGVYGYDMSKVGRIMLRFRPIAPKPAAGGSVSGAGASKVENGENQVRGGRGKRRLVRENNNNNSNNSNNNKRCNSKKRKVSSPNETSYDEKRRRLAAEEKVVTTLPLLPETPEPKDTPSRISSPKWLSFERFVSSTENNIVNNNNDKKTGQDNMYGGGRSADPPAAMMPRPVRLVGSSVTVECVMDTWTDGINRYGWLGCTDEERRMSLERDTCPGFVSDGFGRVTWTNEAYRKMVGQWCGHRDGCCGGGGDDQERDGQMMMMVWLVMKEKLPVATMLTCPAFTCRVRLQCYTNGNKEVKSSLTLPCDVWRMDSGGFAWRLDVNAALCLGR</sequence>
<proteinExistence type="predicted"/>
<dbReference type="EMBL" id="JXTB01000014">
    <property type="protein sequence ID" value="PON77362.1"/>
    <property type="molecule type" value="Genomic_DNA"/>
</dbReference>
<reference evidence="4" key="1">
    <citation type="submission" date="2016-06" db="EMBL/GenBank/DDBJ databases">
        <title>Parallel loss of symbiosis genes in relatives of nitrogen-fixing non-legume Parasponia.</title>
        <authorList>
            <person name="Van Velzen R."/>
            <person name="Holmer R."/>
            <person name="Bu F."/>
            <person name="Rutten L."/>
            <person name="Van Zeijl A."/>
            <person name="Liu W."/>
            <person name="Santuari L."/>
            <person name="Cao Q."/>
            <person name="Sharma T."/>
            <person name="Shen D."/>
            <person name="Roswanjaya Y."/>
            <person name="Wardhani T."/>
            <person name="Kalhor M.S."/>
            <person name="Jansen J."/>
            <person name="Van den Hoogen J."/>
            <person name="Gungor B."/>
            <person name="Hartog M."/>
            <person name="Hontelez J."/>
            <person name="Verver J."/>
            <person name="Yang W.-C."/>
            <person name="Schijlen E."/>
            <person name="Repin R."/>
            <person name="Schilthuizen M."/>
            <person name="Schranz E."/>
            <person name="Heidstra R."/>
            <person name="Miyata K."/>
            <person name="Fedorova E."/>
            <person name="Kohlen W."/>
            <person name="Bisseling T."/>
            <person name="Smit S."/>
            <person name="Geurts R."/>
        </authorList>
    </citation>
    <scope>NUCLEOTIDE SEQUENCE [LARGE SCALE GENOMIC DNA]</scope>
    <source>
        <strain evidence="4">cv. WU1-14</strain>
    </source>
</reference>
<accession>A0A2P5DVQ1</accession>